<gene>
    <name evidence="2" type="ORF">SAMN05660297_02725</name>
</gene>
<proteinExistence type="predicted"/>
<keyword evidence="3" id="KW-1185">Reference proteome</keyword>
<dbReference type="Proteomes" id="UP000199568">
    <property type="component" value="Unassembled WGS sequence"/>
</dbReference>
<feature type="coiled-coil region" evidence="1">
    <location>
        <begin position="7"/>
        <end position="72"/>
    </location>
</feature>
<organism evidence="2 3">
    <name type="scientific">Natronincola peptidivorans</name>
    <dbReference type="NCBI Taxonomy" id="426128"/>
    <lineage>
        <taxon>Bacteria</taxon>
        <taxon>Bacillati</taxon>
        <taxon>Bacillota</taxon>
        <taxon>Clostridia</taxon>
        <taxon>Peptostreptococcales</taxon>
        <taxon>Natronincolaceae</taxon>
        <taxon>Natronincola</taxon>
    </lineage>
</organism>
<accession>A0A1I0FAC6</accession>
<dbReference type="RefSeq" id="WP_090445149.1">
    <property type="nucleotide sequence ID" value="NZ_FOHU01000014.1"/>
</dbReference>
<evidence type="ECO:0000313" key="2">
    <source>
        <dbReference type="EMBL" id="SET54880.1"/>
    </source>
</evidence>
<dbReference type="AlphaFoldDB" id="A0A1I0FAC6"/>
<sequence>MDNIQDKSNITSQLNELERNVDKSKEYLSALEMLMVDDNNGRLKDTGLSNELQQLNNAISSISKNIQTLKNKIDT</sequence>
<keyword evidence="1" id="KW-0175">Coiled coil</keyword>
<evidence type="ECO:0000256" key="1">
    <source>
        <dbReference type="SAM" id="Coils"/>
    </source>
</evidence>
<dbReference type="OrthoDB" id="1955769at2"/>
<dbReference type="EMBL" id="FOHU01000014">
    <property type="protein sequence ID" value="SET54880.1"/>
    <property type="molecule type" value="Genomic_DNA"/>
</dbReference>
<name>A0A1I0FAC6_9FIRM</name>
<evidence type="ECO:0000313" key="3">
    <source>
        <dbReference type="Proteomes" id="UP000199568"/>
    </source>
</evidence>
<reference evidence="2 3" key="1">
    <citation type="submission" date="2016-10" db="EMBL/GenBank/DDBJ databases">
        <authorList>
            <person name="de Groot N.N."/>
        </authorList>
    </citation>
    <scope>NUCLEOTIDE SEQUENCE [LARGE SCALE GENOMIC DNA]</scope>
    <source>
        <strain evidence="2 3">DSM 18979</strain>
    </source>
</reference>
<protein>
    <submittedName>
        <fullName evidence="2">Uncharacterized protein</fullName>
    </submittedName>
</protein>